<organism evidence="1 2">
    <name type="scientific">Pseudomonas syringae pv. atrofaciens</name>
    <dbReference type="NCBI Taxonomy" id="192087"/>
    <lineage>
        <taxon>Bacteria</taxon>
        <taxon>Pseudomonadati</taxon>
        <taxon>Pseudomonadota</taxon>
        <taxon>Gammaproteobacteria</taxon>
        <taxon>Pseudomonadales</taxon>
        <taxon>Pseudomonadaceae</taxon>
        <taxon>Pseudomonas</taxon>
        <taxon>Pseudomonas syringae</taxon>
    </lineage>
</organism>
<evidence type="ECO:0000313" key="1">
    <source>
        <dbReference type="EMBL" id="AVX24445.1"/>
    </source>
</evidence>
<reference evidence="1 2" key="1">
    <citation type="submission" date="2018-04" db="EMBL/GenBank/DDBJ databases">
        <authorList>
            <person name="Cha J.-S."/>
        </authorList>
    </citation>
    <scope>NUCLEOTIDE SEQUENCE [LARGE SCALE GENOMIC DNA]</scope>
    <source>
        <strain evidence="1 2">LMG5095</strain>
    </source>
</reference>
<dbReference type="NCBIfam" id="NF041761">
    <property type="entry name" value="PtuB"/>
    <property type="match status" value="1"/>
</dbReference>
<evidence type="ECO:0000313" key="2">
    <source>
        <dbReference type="Proteomes" id="UP000240475"/>
    </source>
</evidence>
<proteinExistence type="predicted"/>
<protein>
    <submittedName>
        <fullName evidence="1">TIGR02646 family protein</fullName>
    </submittedName>
</protein>
<dbReference type="Gene3D" id="1.10.30.50">
    <property type="match status" value="1"/>
</dbReference>
<dbReference type="AlphaFoldDB" id="A0A0P9J703"/>
<dbReference type="NCBIfam" id="TIGR02646">
    <property type="entry name" value="retron system putative HNH endonuclease"/>
    <property type="match status" value="1"/>
</dbReference>
<dbReference type="EMBL" id="CP028490">
    <property type="protein sequence ID" value="AVX24445.1"/>
    <property type="molecule type" value="Genomic_DNA"/>
</dbReference>
<gene>
    <name evidence="1" type="ORF">DA456_14055</name>
</gene>
<dbReference type="InterPro" id="IPR013467">
    <property type="entry name" value="HNH78-like"/>
</dbReference>
<name>A0A0P9J703_PSESX</name>
<dbReference type="Proteomes" id="UP000240475">
    <property type="component" value="Chromosome"/>
</dbReference>
<dbReference type="InterPro" id="IPR053575">
    <property type="entry name" value="Retron_Ec78_HNH_endo"/>
</dbReference>
<sequence>MRRLCRQDEPPSGLRRYRHGKDKWTRTCPTQEERDGIWASLELMQGPRCAYCEGPIAPQNRHIEHFRQRDRYPQGTYDWNNLFGSCERVSTCGKAKDRCGIYPPEVLIKPDIEDPDAFLVFTPGGTVEPRAGLSAGDHLRACETIRILGLGGALNEIRRAELSGYLQTLEYFVEIAEAFPEDEEWIQELQQEVSNAAQLPYATAIRHVLTRQSE</sequence>
<accession>A0A0P9J703</accession>
<dbReference type="RefSeq" id="WP_074907581.1">
    <property type="nucleotide sequence ID" value="NZ_CP028490.1"/>
</dbReference>
<dbReference type="GeneID" id="77276891"/>